<dbReference type="InterPro" id="IPR001214">
    <property type="entry name" value="SET_dom"/>
</dbReference>
<evidence type="ECO:0000259" key="5">
    <source>
        <dbReference type="PROSITE" id="PS50280"/>
    </source>
</evidence>
<protein>
    <recommendedName>
        <fullName evidence="5">SET domain-containing protein</fullName>
    </recommendedName>
</protein>
<evidence type="ECO:0000256" key="2">
    <source>
        <dbReference type="ARBA" id="ARBA00022679"/>
    </source>
</evidence>
<keyword evidence="3" id="KW-0949">S-adenosyl-L-methionine</keyword>
<dbReference type="Proteomes" id="UP000247498">
    <property type="component" value="Unassembled WGS sequence"/>
</dbReference>
<dbReference type="GO" id="GO:0032259">
    <property type="term" value="P:methylation"/>
    <property type="evidence" value="ECO:0007669"/>
    <property type="project" value="UniProtKB-KW"/>
</dbReference>
<dbReference type="OrthoDB" id="341421at2759"/>
<sequence length="437" mass="44946">MRCRPWSPLQATPPPARSPLGPAPRGRGLVARRAVPAGAPLLAVEAWNALAVSDEPGGRGGGAYGARALADWQAVHGSLPPLLEQYLLSDSNWFTRLVAWLLHVSRHGGGIWPLYRSLLPPGHESLMHFLPEEREELQSRELEALAAKERASILSLHESIFSGSSGDLSALALAAGPEDTLWAASMVNSRCFADEVGGEALSLVVPCADLANHDSSPNAGYRLDADAGAFLLVATRDVAAGEEVTISYLGTNPTKPNDLMLKDHGFVIPGNTNDRLPFSAGDDVQSRALGVPPVPRELDAALLLAAAKGLAASGGSSSGGDAAAAVGRLQAAARSLQPFCRRGGGGGGGDGGAAEAEARAAAQRRTVDALLQQCAAMRAGFATTAETDEALLAGAAAAGAGPAELSPRVRAAVASRLERKRLLAAAEALLSAYAGKL</sequence>
<feature type="domain" description="SET" evidence="5">
    <location>
        <begin position="13"/>
        <end position="249"/>
    </location>
</feature>
<dbReference type="AlphaFoldDB" id="A0A2V0P859"/>
<dbReference type="SUPFAM" id="SSF81822">
    <property type="entry name" value="RuBisCo LSMT C-terminal, substrate-binding domain"/>
    <property type="match status" value="1"/>
</dbReference>
<dbReference type="InterPro" id="IPR046341">
    <property type="entry name" value="SET_dom_sf"/>
</dbReference>
<dbReference type="EMBL" id="BDRX01000073">
    <property type="protein sequence ID" value="GBF96048.1"/>
    <property type="molecule type" value="Genomic_DNA"/>
</dbReference>
<reference evidence="6 7" key="1">
    <citation type="journal article" date="2018" name="Sci. Rep.">
        <title>Raphidocelis subcapitata (=Pseudokirchneriella subcapitata) provides an insight into genome evolution and environmental adaptations in the Sphaeropleales.</title>
        <authorList>
            <person name="Suzuki S."/>
            <person name="Yamaguchi H."/>
            <person name="Nakajima N."/>
            <person name="Kawachi M."/>
        </authorList>
    </citation>
    <scope>NUCLEOTIDE SEQUENCE [LARGE SCALE GENOMIC DNA]</scope>
    <source>
        <strain evidence="6 7">NIES-35</strain>
    </source>
</reference>
<evidence type="ECO:0000256" key="3">
    <source>
        <dbReference type="ARBA" id="ARBA00022691"/>
    </source>
</evidence>
<dbReference type="PANTHER" id="PTHR13271:SF137">
    <property type="entry name" value="SET DOMAIN-CONTAINING PROTEIN"/>
    <property type="match status" value="1"/>
</dbReference>
<dbReference type="InterPro" id="IPR036464">
    <property type="entry name" value="Rubisco_LSMT_subst-bd_sf"/>
</dbReference>
<dbReference type="SUPFAM" id="SSF82199">
    <property type="entry name" value="SET domain"/>
    <property type="match status" value="1"/>
</dbReference>
<dbReference type="GO" id="GO:0016279">
    <property type="term" value="F:protein-lysine N-methyltransferase activity"/>
    <property type="evidence" value="ECO:0007669"/>
    <property type="project" value="TreeGrafter"/>
</dbReference>
<dbReference type="InParanoid" id="A0A2V0P859"/>
<evidence type="ECO:0000256" key="4">
    <source>
        <dbReference type="SAM" id="MobiDB-lite"/>
    </source>
</evidence>
<accession>A0A2V0P859</accession>
<dbReference type="PANTHER" id="PTHR13271">
    <property type="entry name" value="UNCHARACTERIZED PUTATIVE METHYLTRANSFERASE"/>
    <property type="match status" value="1"/>
</dbReference>
<comment type="caution">
    <text evidence="6">The sequence shown here is derived from an EMBL/GenBank/DDBJ whole genome shotgun (WGS) entry which is preliminary data.</text>
</comment>
<keyword evidence="2" id="KW-0808">Transferase</keyword>
<dbReference type="Pfam" id="PF00856">
    <property type="entry name" value="SET"/>
    <property type="match status" value="1"/>
</dbReference>
<evidence type="ECO:0000313" key="6">
    <source>
        <dbReference type="EMBL" id="GBF96048.1"/>
    </source>
</evidence>
<dbReference type="Gene3D" id="3.90.1420.10">
    <property type="entry name" value="Rubisco LSMT, substrate-binding domain"/>
    <property type="match status" value="1"/>
</dbReference>
<dbReference type="PROSITE" id="PS50280">
    <property type="entry name" value="SET"/>
    <property type="match status" value="1"/>
</dbReference>
<keyword evidence="7" id="KW-1185">Reference proteome</keyword>
<gene>
    <name evidence="6" type="ORF">Rsub_08863</name>
</gene>
<dbReference type="FunCoup" id="A0A2V0P859">
    <property type="interactions" value="437"/>
</dbReference>
<dbReference type="CDD" id="cd10527">
    <property type="entry name" value="SET_LSMT"/>
    <property type="match status" value="1"/>
</dbReference>
<evidence type="ECO:0000256" key="1">
    <source>
        <dbReference type="ARBA" id="ARBA00022603"/>
    </source>
</evidence>
<organism evidence="6 7">
    <name type="scientific">Raphidocelis subcapitata</name>
    <dbReference type="NCBI Taxonomy" id="307507"/>
    <lineage>
        <taxon>Eukaryota</taxon>
        <taxon>Viridiplantae</taxon>
        <taxon>Chlorophyta</taxon>
        <taxon>core chlorophytes</taxon>
        <taxon>Chlorophyceae</taxon>
        <taxon>CS clade</taxon>
        <taxon>Sphaeropleales</taxon>
        <taxon>Selenastraceae</taxon>
        <taxon>Raphidocelis</taxon>
    </lineage>
</organism>
<keyword evidence="1" id="KW-0489">Methyltransferase</keyword>
<dbReference type="Gene3D" id="3.90.1410.10">
    <property type="entry name" value="set domain protein methyltransferase, domain 1"/>
    <property type="match status" value="1"/>
</dbReference>
<proteinExistence type="predicted"/>
<evidence type="ECO:0000313" key="7">
    <source>
        <dbReference type="Proteomes" id="UP000247498"/>
    </source>
</evidence>
<dbReference type="STRING" id="307507.A0A2V0P859"/>
<name>A0A2V0P859_9CHLO</name>
<dbReference type="InterPro" id="IPR050600">
    <property type="entry name" value="SETD3_SETD6_MTase"/>
</dbReference>
<feature type="region of interest" description="Disordered" evidence="4">
    <location>
        <begin position="1"/>
        <end position="25"/>
    </location>
</feature>